<dbReference type="PANTHER" id="PTHR36110:SF4">
    <property type="entry name" value="RING-CLEAVING DIOXYGENASE MHQA-RELATED"/>
    <property type="match status" value="1"/>
</dbReference>
<sequence>MTDSETPPLTDINHVTNICTDMDRTQEFYEDVLGFYTVKMTENYDDPGTPHYYFSPTPEGEPGTVVSYFEYPNSRGNPGPGASHHFALGVEDEATLREWRDYLQSKGVRVSQVRDRTYFESIYLSDPDGLTIEICTEGPGFGVDEETPGSEFVEAPEQR</sequence>
<dbReference type="InterPro" id="IPR037523">
    <property type="entry name" value="VOC_core"/>
</dbReference>
<dbReference type="KEGG" id="haxz:M0R88_01110"/>
<dbReference type="PANTHER" id="PTHR36110">
    <property type="entry name" value="RING-CLEAVING DIOXYGENASE MHQE-RELATED"/>
    <property type="match status" value="1"/>
</dbReference>
<evidence type="ECO:0000256" key="1">
    <source>
        <dbReference type="SAM" id="MobiDB-lite"/>
    </source>
</evidence>
<evidence type="ECO:0000313" key="3">
    <source>
        <dbReference type="EMBL" id="UPW00716.1"/>
    </source>
</evidence>
<dbReference type="Pfam" id="PF00903">
    <property type="entry name" value="Glyoxalase"/>
    <property type="match status" value="1"/>
</dbReference>
<proteinExistence type="predicted"/>
<dbReference type="GeneID" id="72188411"/>
<evidence type="ECO:0000259" key="2">
    <source>
        <dbReference type="PROSITE" id="PS51819"/>
    </source>
</evidence>
<feature type="region of interest" description="Disordered" evidence="1">
    <location>
        <begin position="140"/>
        <end position="159"/>
    </location>
</feature>
<protein>
    <submittedName>
        <fullName evidence="3">VOC family protein</fullName>
    </submittedName>
</protein>
<evidence type="ECO:0000313" key="4">
    <source>
        <dbReference type="Proteomes" id="UP000830434"/>
    </source>
</evidence>
<dbReference type="Proteomes" id="UP000830434">
    <property type="component" value="Chromosome"/>
</dbReference>
<gene>
    <name evidence="3" type="ORF">M0R88_01110</name>
</gene>
<dbReference type="SUPFAM" id="SSF54593">
    <property type="entry name" value="Glyoxalase/Bleomycin resistance protein/Dihydroxybiphenyl dioxygenase"/>
    <property type="match status" value="1"/>
</dbReference>
<dbReference type="InterPro" id="IPR052537">
    <property type="entry name" value="Extradiol_RC_dioxygenase"/>
</dbReference>
<dbReference type="AlphaFoldDB" id="A0A8U0IJ54"/>
<dbReference type="EMBL" id="CP096658">
    <property type="protein sequence ID" value="UPW00716.1"/>
    <property type="molecule type" value="Genomic_DNA"/>
</dbReference>
<reference evidence="3" key="1">
    <citation type="submission" date="2022-04" db="EMBL/GenBank/DDBJ databases">
        <title>Diverse halophilic archaea isolated from saline environments.</title>
        <authorList>
            <person name="Cui H.-L."/>
        </authorList>
    </citation>
    <scope>NUCLEOTIDE SEQUENCE</scope>
    <source>
        <strain evidence="3">XZYJT40</strain>
    </source>
</reference>
<organism evidence="3 4">
    <name type="scientific">Halorussus gelatinilyticus</name>
    <dbReference type="NCBI Taxonomy" id="2937524"/>
    <lineage>
        <taxon>Archaea</taxon>
        <taxon>Methanobacteriati</taxon>
        <taxon>Methanobacteriota</taxon>
        <taxon>Stenosarchaea group</taxon>
        <taxon>Halobacteria</taxon>
        <taxon>Halobacteriales</taxon>
        <taxon>Haladaptataceae</taxon>
        <taxon>Halorussus</taxon>
    </lineage>
</organism>
<name>A0A8U0IJ54_9EURY</name>
<feature type="domain" description="VOC" evidence="2">
    <location>
        <begin position="11"/>
        <end position="137"/>
    </location>
</feature>
<dbReference type="PROSITE" id="PS51819">
    <property type="entry name" value="VOC"/>
    <property type="match status" value="1"/>
</dbReference>
<dbReference type="Gene3D" id="3.10.180.10">
    <property type="entry name" value="2,3-Dihydroxybiphenyl 1,2-Dioxygenase, domain 1"/>
    <property type="match status" value="1"/>
</dbReference>
<accession>A0A8U0IJ54</accession>
<dbReference type="InterPro" id="IPR029068">
    <property type="entry name" value="Glyas_Bleomycin-R_OHBP_Dase"/>
</dbReference>
<keyword evidence="4" id="KW-1185">Reference proteome</keyword>
<dbReference type="RefSeq" id="WP_248655126.1">
    <property type="nucleotide sequence ID" value="NZ_CP096658.1"/>
</dbReference>
<dbReference type="InterPro" id="IPR004360">
    <property type="entry name" value="Glyas_Fos-R_dOase_dom"/>
</dbReference>